<evidence type="ECO:0000256" key="4">
    <source>
        <dbReference type="ARBA" id="ARBA00022692"/>
    </source>
</evidence>
<evidence type="ECO:0008006" key="10">
    <source>
        <dbReference type="Google" id="ProtNLM"/>
    </source>
</evidence>
<dbReference type="SUPFAM" id="SSF103473">
    <property type="entry name" value="MFS general substrate transporter"/>
    <property type="match status" value="1"/>
</dbReference>
<feature type="transmembrane region" description="Helical" evidence="7">
    <location>
        <begin position="86"/>
        <end position="106"/>
    </location>
</feature>
<dbReference type="GO" id="GO:0005886">
    <property type="term" value="C:plasma membrane"/>
    <property type="evidence" value="ECO:0007669"/>
    <property type="project" value="UniProtKB-SubCell"/>
</dbReference>
<name>A0A084SYA6_9BACT</name>
<keyword evidence="5 7" id="KW-1133">Transmembrane helix</keyword>
<dbReference type="AlphaFoldDB" id="A0A084SYA6"/>
<feature type="transmembrane region" description="Helical" evidence="7">
    <location>
        <begin position="23"/>
        <end position="47"/>
    </location>
</feature>
<evidence type="ECO:0000256" key="7">
    <source>
        <dbReference type="SAM" id="Phobius"/>
    </source>
</evidence>
<evidence type="ECO:0000313" key="8">
    <source>
        <dbReference type="EMBL" id="KFA93441.1"/>
    </source>
</evidence>
<keyword evidence="3" id="KW-1003">Cell membrane</keyword>
<dbReference type="CDD" id="cd06173">
    <property type="entry name" value="MFS_MefA_like"/>
    <property type="match status" value="1"/>
</dbReference>
<reference evidence="8 9" key="1">
    <citation type="submission" date="2014-07" db="EMBL/GenBank/DDBJ databases">
        <title>Draft Genome Sequence of Gephyronic Acid Producer, Cystobacter violaceus Strain Cb vi76.</title>
        <authorList>
            <person name="Stevens D.C."/>
            <person name="Young J."/>
            <person name="Carmichael R."/>
            <person name="Tan J."/>
            <person name="Taylor R.E."/>
        </authorList>
    </citation>
    <scope>NUCLEOTIDE SEQUENCE [LARGE SCALE GENOMIC DNA]</scope>
    <source>
        <strain evidence="8 9">Cb vi76</strain>
    </source>
</reference>
<feature type="transmembrane region" description="Helical" evidence="7">
    <location>
        <begin position="112"/>
        <end position="131"/>
    </location>
</feature>
<accession>A0A084SYA6</accession>
<dbReference type="RefSeq" id="WP_043392220.1">
    <property type="nucleotide sequence ID" value="NZ_JPMI01000054.1"/>
</dbReference>
<keyword evidence="4 7" id="KW-0812">Transmembrane</keyword>
<dbReference type="Proteomes" id="UP000028547">
    <property type="component" value="Unassembled WGS sequence"/>
</dbReference>
<feature type="transmembrane region" description="Helical" evidence="7">
    <location>
        <begin position="53"/>
        <end position="74"/>
    </location>
</feature>
<protein>
    <recommendedName>
        <fullName evidence="10">MFS transporter</fullName>
    </recommendedName>
</protein>
<keyword evidence="2" id="KW-0813">Transport</keyword>
<comment type="subcellular location">
    <subcellularLocation>
        <location evidence="1">Cell membrane</location>
        <topology evidence="1">Multi-pass membrane protein</topology>
    </subcellularLocation>
</comment>
<evidence type="ECO:0000256" key="2">
    <source>
        <dbReference type="ARBA" id="ARBA00022448"/>
    </source>
</evidence>
<proteinExistence type="predicted"/>
<dbReference type="EMBL" id="JPMI01000054">
    <property type="protein sequence ID" value="KFA93441.1"/>
    <property type="molecule type" value="Genomic_DNA"/>
</dbReference>
<evidence type="ECO:0000256" key="5">
    <source>
        <dbReference type="ARBA" id="ARBA00022989"/>
    </source>
</evidence>
<feature type="transmembrane region" description="Helical" evidence="7">
    <location>
        <begin position="324"/>
        <end position="349"/>
    </location>
</feature>
<feature type="transmembrane region" description="Helical" evidence="7">
    <location>
        <begin position="178"/>
        <end position="196"/>
    </location>
</feature>
<dbReference type="InterPro" id="IPR036259">
    <property type="entry name" value="MFS_trans_sf"/>
</dbReference>
<evidence type="ECO:0000256" key="6">
    <source>
        <dbReference type="ARBA" id="ARBA00023136"/>
    </source>
</evidence>
<sequence length="418" mass="44535">MTSTVASSTPAASSALRVPGFRIFLITFLLAMMADNIEHVISYWVAFQKFHSPALGGFAVVSHWLPFLMFSVPVGALNDRFDSRRLIQAGMVLFITASAGWGYFFVTDSLQVWHAMVLLTIHGCAGVLWGTSSQMLLYDIVGPAHLPSAVRLNATARYLGFLVGPGVGSLVMRMFGPTWGIFVNTLFYLPLLFWLVRAPYGRHFRGAALGARRAVRGFSDIVQTIRDVRGIPVVAAMVVLAGAASFFIGNSYHAQMPGFAHDLGHGDPGLTYTLLLGADAAGALLAGILLETRGNWLPTAPASALKLAFLWGCSLLTFSLMSSYAAAICVLFLAGFLELSFSSMTQAIVQLNAPDTIRGRVLGLFSMSASGLRAFSGVTVGLLGSLTNPHVSLALSALAFVTVAGLLLLRRSQQGGLA</sequence>
<evidence type="ECO:0000256" key="3">
    <source>
        <dbReference type="ARBA" id="ARBA00022475"/>
    </source>
</evidence>
<feature type="transmembrane region" description="Helical" evidence="7">
    <location>
        <begin position="390"/>
        <end position="409"/>
    </location>
</feature>
<dbReference type="PANTHER" id="PTHR23513">
    <property type="entry name" value="INTEGRAL MEMBRANE EFFLUX PROTEIN-RELATED"/>
    <property type="match status" value="1"/>
</dbReference>
<feature type="transmembrane region" description="Helical" evidence="7">
    <location>
        <begin position="231"/>
        <end position="249"/>
    </location>
</feature>
<evidence type="ECO:0000256" key="1">
    <source>
        <dbReference type="ARBA" id="ARBA00004651"/>
    </source>
</evidence>
<gene>
    <name evidence="8" type="ORF">Q664_09135</name>
</gene>
<dbReference type="PANTHER" id="PTHR23513:SF11">
    <property type="entry name" value="STAPHYLOFERRIN A TRANSPORTER"/>
    <property type="match status" value="1"/>
</dbReference>
<evidence type="ECO:0000313" key="9">
    <source>
        <dbReference type="Proteomes" id="UP000028547"/>
    </source>
</evidence>
<comment type="caution">
    <text evidence="8">The sequence shown here is derived from an EMBL/GenBank/DDBJ whole genome shotgun (WGS) entry which is preliminary data.</text>
</comment>
<keyword evidence="6 7" id="KW-0472">Membrane</keyword>
<dbReference type="Pfam" id="PF05977">
    <property type="entry name" value="MFS_3"/>
    <property type="match status" value="1"/>
</dbReference>
<feature type="transmembrane region" description="Helical" evidence="7">
    <location>
        <begin position="269"/>
        <end position="290"/>
    </location>
</feature>
<dbReference type="InterPro" id="IPR010290">
    <property type="entry name" value="TM_effector"/>
</dbReference>
<organism evidence="8 9">
    <name type="scientific">Archangium violaceum Cb vi76</name>
    <dbReference type="NCBI Taxonomy" id="1406225"/>
    <lineage>
        <taxon>Bacteria</taxon>
        <taxon>Pseudomonadati</taxon>
        <taxon>Myxococcota</taxon>
        <taxon>Myxococcia</taxon>
        <taxon>Myxococcales</taxon>
        <taxon>Cystobacterineae</taxon>
        <taxon>Archangiaceae</taxon>
        <taxon>Archangium</taxon>
    </lineage>
</organism>
<dbReference type="Gene3D" id="1.20.1250.20">
    <property type="entry name" value="MFS general substrate transporter like domains"/>
    <property type="match status" value="1"/>
</dbReference>